<dbReference type="Gene3D" id="3.40.50.1820">
    <property type="entry name" value="alpha/beta hydrolase"/>
    <property type="match status" value="1"/>
</dbReference>
<keyword evidence="1" id="KW-0378">Hydrolase</keyword>
<dbReference type="AlphaFoldDB" id="A0A2M9BY38"/>
<dbReference type="PANTHER" id="PTHR48081:SF13">
    <property type="entry name" value="ALPHA_BETA HYDROLASE"/>
    <property type="match status" value="1"/>
</dbReference>
<dbReference type="GO" id="GO:0016787">
    <property type="term" value="F:hydrolase activity"/>
    <property type="evidence" value="ECO:0007669"/>
    <property type="project" value="UniProtKB-KW"/>
</dbReference>
<accession>A0A2M9BY38</accession>
<sequence length="339" mass="38170">MNSFNHNIMYRFSLNLFFILCLSFFNLGYSQAPIEVQAPKSITLPKKTALLEDISYKNDASGNPIKLDIYEPKNPIAGKLPVVIYVHGGAWAKGDKIVRANSYIESFILKLVEKNYAVISIDYTLVSETVHFPLPVQDTKDVVRWVRKNAEKYNFDTNNIGYFGASSGAHLSMLSAYTNDNEYVGSPELSSYSGKVNYVVSNFGPTDLNRLLHTRLGKIPVAIVSLFFKPIVEIRQKLVFGISGYDIKTEKRKAIDYLETASPINDVENGVPTFILHGNRDKVAPINHSKRLVRKLKKQNIETKLIVVKDGAHGFGTTDTAYMNHLNDEMVNFIESHKK</sequence>
<comment type="caution">
    <text evidence="3">The sequence shown here is derived from an EMBL/GenBank/DDBJ whole genome shotgun (WGS) entry which is preliminary data.</text>
</comment>
<organism evidence="3 4">
    <name type="scientific">Chryseobacterium geocarposphaerae</name>
    <dbReference type="NCBI Taxonomy" id="1416776"/>
    <lineage>
        <taxon>Bacteria</taxon>
        <taxon>Pseudomonadati</taxon>
        <taxon>Bacteroidota</taxon>
        <taxon>Flavobacteriia</taxon>
        <taxon>Flavobacteriales</taxon>
        <taxon>Weeksellaceae</taxon>
        <taxon>Chryseobacterium group</taxon>
        <taxon>Chryseobacterium</taxon>
    </lineage>
</organism>
<evidence type="ECO:0000313" key="3">
    <source>
        <dbReference type="EMBL" id="PJJ62997.1"/>
    </source>
</evidence>
<dbReference type="EMBL" id="PGFD01000003">
    <property type="protein sequence ID" value="PJJ62997.1"/>
    <property type="molecule type" value="Genomic_DNA"/>
</dbReference>
<proteinExistence type="predicted"/>
<dbReference type="InterPro" id="IPR049492">
    <property type="entry name" value="BD-FAE-like_dom"/>
</dbReference>
<dbReference type="RefSeq" id="WP_100378119.1">
    <property type="nucleotide sequence ID" value="NZ_PGFD01000003.1"/>
</dbReference>
<evidence type="ECO:0000259" key="2">
    <source>
        <dbReference type="Pfam" id="PF20434"/>
    </source>
</evidence>
<dbReference type="PANTHER" id="PTHR48081">
    <property type="entry name" value="AB HYDROLASE SUPERFAMILY PROTEIN C4A8.06C"/>
    <property type="match status" value="1"/>
</dbReference>
<feature type="domain" description="BD-FAE-like" evidence="2">
    <location>
        <begin position="67"/>
        <end position="296"/>
    </location>
</feature>
<protein>
    <submittedName>
        <fullName evidence="3">Acetyl esterase/lipase</fullName>
    </submittedName>
</protein>
<gene>
    <name evidence="3" type="ORF">CLV73_3514</name>
</gene>
<keyword evidence="4" id="KW-1185">Reference proteome</keyword>
<evidence type="ECO:0000256" key="1">
    <source>
        <dbReference type="ARBA" id="ARBA00022801"/>
    </source>
</evidence>
<dbReference type="SUPFAM" id="SSF53474">
    <property type="entry name" value="alpha/beta-Hydrolases"/>
    <property type="match status" value="1"/>
</dbReference>
<dbReference type="OrthoDB" id="9777975at2"/>
<dbReference type="InterPro" id="IPR029058">
    <property type="entry name" value="AB_hydrolase_fold"/>
</dbReference>
<dbReference type="Proteomes" id="UP000228740">
    <property type="component" value="Unassembled WGS sequence"/>
</dbReference>
<name>A0A2M9BY38_9FLAO</name>
<reference evidence="3 4" key="1">
    <citation type="submission" date="2017-11" db="EMBL/GenBank/DDBJ databases">
        <title>Genomic Encyclopedia of Archaeal and Bacterial Type Strains, Phase II (KMG-II): From Individual Species to Whole Genera.</title>
        <authorList>
            <person name="Goeker M."/>
        </authorList>
    </citation>
    <scope>NUCLEOTIDE SEQUENCE [LARGE SCALE GENOMIC DNA]</scope>
    <source>
        <strain evidence="3 4">DSM 27617</strain>
    </source>
</reference>
<dbReference type="InterPro" id="IPR050300">
    <property type="entry name" value="GDXG_lipolytic_enzyme"/>
</dbReference>
<evidence type="ECO:0000313" key="4">
    <source>
        <dbReference type="Proteomes" id="UP000228740"/>
    </source>
</evidence>
<dbReference type="Pfam" id="PF20434">
    <property type="entry name" value="BD-FAE"/>
    <property type="match status" value="1"/>
</dbReference>